<sequence length="455" mass="49364">MRFTPSTLLLVAAAATVRAQVQTEETQSAIEGAPPAPSPADPLTRPPLDPEAECKPYGFQPVANAIPSFPKIAANVTAILPNDAAAKAKFASFSAQIPNIAPRGTFSGDITGVQYDRAADPDCWWTSTQCVKPKLAGLKPDIVIVPEPRALGYGFDDGPFCGHNRFYNYLESKNQKATMFYIGTNVMNFPLEAQRAVADGHEICVHTWSHASLVAATNEGAFAELWYTMQAIKLVTGVTPTCWRPPKGDVDDRIRFIAQSLGLDTIMWGFDTFDWEVGMNSVTPQSVQGNYDTLVTKAGSGAFNSQGAILLMHELNNYTMQVAIDNYPKLASAFDHILPVGVAYNKTTPYAETTIKQQSFSECACFFLAFSLPSALLPFFHCLSHLLPLAGLLCSLSAPSLSLYSSPPAMPPVLSAAGWLVRGHDLLSSWLLITLCPLLSHLPRPYPVPSSICRY</sequence>
<keyword evidence="9" id="KW-0449">Lipoprotein</keyword>
<evidence type="ECO:0000313" key="18">
    <source>
        <dbReference type="Proteomes" id="UP001222325"/>
    </source>
</evidence>
<evidence type="ECO:0000256" key="3">
    <source>
        <dbReference type="ARBA" id="ARBA00022475"/>
    </source>
</evidence>
<dbReference type="InterPro" id="IPR011330">
    <property type="entry name" value="Glyco_hydro/deAcase_b/a-brl"/>
</dbReference>
<dbReference type="InterPro" id="IPR002509">
    <property type="entry name" value="NODB_dom"/>
</dbReference>
<keyword evidence="8" id="KW-0170">Cobalt</keyword>
<evidence type="ECO:0000256" key="9">
    <source>
        <dbReference type="ARBA" id="ARBA00023288"/>
    </source>
</evidence>
<keyword evidence="11" id="KW-0624">Polysaccharide degradation</keyword>
<keyword evidence="10" id="KW-0961">Cell wall biogenesis/degradation</keyword>
<evidence type="ECO:0000256" key="5">
    <source>
        <dbReference type="ARBA" id="ARBA00023024"/>
    </source>
</evidence>
<dbReference type="GO" id="GO:0009272">
    <property type="term" value="P:fungal-type cell wall biogenesis"/>
    <property type="evidence" value="ECO:0007669"/>
    <property type="project" value="UniProtKB-ARBA"/>
</dbReference>
<dbReference type="AlphaFoldDB" id="A0AAD6XHE9"/>
<evidence type="ECO:0000256" key="15">
    <source>
        <dbReference type="SAM" id="SignalP"/>
    </source>
</evidence>
<keyword evidence="7" id="KW-0119">Carbohydrate metabolism</keyword>
<comment type="cofactor">
    <cofactor evidence="1">
        <name>Co(2+)</name>
        <dbReference type="ChEBI" id="CHEBI:48828"/>
    </cofactor>
</comment>
<dbReference type="GO" id="GO:0006032">
    <property type="term" value="P:chitin catabolic process"/>
    <property type="evidence" value="ECO:0007669"/>
    <property type="project" value="UniProtKB-KW"/>
</dbReference>
<evidence type="ECO:0000256" key="2">
    <source>
        <dbReference type="ARBA" id="ARBA00004609"/>
    </source>
</evidence>
<comment type="subcellular location">
    <subcellularLocation>
        <location evidence="2">Cell membrane</location>
        <topology evidence="2">Lipid-anchor</topology>
        <topology evidence="2">GPI-anchor</topology>
    </subcellularLocation>
</comment>
<dbReference type="GO" id="GO:0005886">
    <property type="term" value="C:plasma membrane"/>
    <property type="evidence" value="ECO:0007669"/>
    <property type="project" value="UniProtKB-SubCell"/>
</dbReference>
<evidence type="ECO:0000256" key="10">
    <source>
        <dbReference type="ARBA" id="ARBA00023316"/>
    </source>
</evidence>
<reference evidence="17" key="1">
    <citation type="submission" date="2023-03" db="EMBL/GenBank/DDBJ databases">
        <title>Massive genome expansion in bonnet fungi (Mycena s.s.) driven by repeated elements and novel gene families across ecological guilds.</title>
        <authorList>
            <consortium name="Lawrence Berkeley National Laboratory"/>
            <person name="Harder C.B."/>
            <person name="Miyauchi S."/>
            <person name="Viragh M."/>
            <person name="Kuo A."/>
            <person name="Thoen E."/>
            <person name="Andreopoulos B."/>
            <person name="Lu D."/>
            <person name="Skrede I."/>
            <person name="Drula E."/>
            <person name="Henrissat B."/>
            <person name="Morin E."/>
            <person name="Kohler A."/>
            <person name="Barry K."/>
            <person name="LaButti K."/>
            <person name="Morin E."/>
            <person name="Salamov A."/>
            <person name="Lipzen A."/>
            <person name="Mereny Z."/>
            <person name="Hegedus B."/>
            <person name="Baldrian P."/>
            <person name="Stursova M."/>
            <person name="Weitz H."/>
            <person name="Taylor A."/>
            <person name="Grigoriev I.V."/>
            <person name="Nagy L.G."/>
            <person name="Martin F."/>
            <person name="Kauserud H."/>
        </authorList>
    </citation>
    <scope>NUCLEOTIDE SEQUENCE</scope>
    <source>
        <strain evidence="17">CBHHK173m</strain>
    </source>
</reference>
<dbReference type="PANTHER" id="PTHR10587">
    <property type="entry name" value="GLYCOSYL TRANSFERASE-RELATED"/>
    <property type="match status" value="1"/>
</dbReference>
<evidence type="ECO:0000256" key="11">
    <source>
        <dbReference type="ARBA" id="ARBA00023326"/>
    </source>
</evidence>
<dbReference type="EMBL" id="JARJCN010000100">
    <property type="protein sequence ID" value="KAJ7075243.1"/>
    <property type="molecule type" value="Genomic_DNA"/>
</dbReference>
<gene>
    <name evidence="17" type="ORF">B0H15DRAFT_792093</name>
</gene>
<name>A0AAD6XHE9_9AGAR</name>
<evidence type="ECO:0000256" key="6">
    <source>
        <dbReference type="ARBA" id="ARBA00023136"/>
    </source>
</evidence>
<proteinExistence type="predicted"/>
<keyword evidence="15" id="KW-0732">Signal</keyword>
<evidence type="ECO:0000256" key="8">
    <source>
        <dbReference type="ARBA" id="ARBA00023285"/>
    </source>
</evidence>
<keyword evidence="3" id="KW-1003">Cell membrane</keyword>
<keyword evidence="18" id="KW-1185">Reference proteome</keyword>
<evidence type="ECO:0000313" key="17">
    <source>
        <dbReference type="EMBL" id="KAJ7075243.1"/>
    </source>
</evidence>
<dbReference type="GO" id="GO:0098552">
    <property type="term" value="C:side of membrane"/>
    <property type="evidence" value="ECO:0007669"/>
    <property type="project" value="UniProtKB-KW"/>
</dbReference>
<evidence type="ECO:0000256" key="7">
    <source>
        <dbReference type="ARBA" id="ARBA00023277"/>
    </source>
</evidence>
<dbReference type="EC" id="3.5.1.41" evidence="12"/>
<evidence type="ECO:0000256" key="13">
    <source>
        <dbReference type="ARBA" id="ARBA00048494"/>
    </source>
</evidence>
<dbReference type="PROSITE" id="PS51677">
    <property type="entry name" value="NODB"/>
    <property type="match status" value="1"/>
</dbReference>
<accession>A0AAD6XHE9</accession>
<evidence type="ECO:0000256" key="14">
    <source>
        <dbReference type="SAM" id="MobiDB-lite"/>
    </source>
</evidence>
<evidence type="ECO:0000256" key="12">
    <source>
        <dbReference type="ARBA" id="ARBA00024056"/>
    </source>
</evidence>
<feature type="chain" id="PRO_5041905292" description="chitin deacetylase" evidence="15">
    <location>
        <begin position="20"/>
        <end position="455"/>
    </location>
</feature>
<feature type="domain" description="NodB homology" evidence="16">
    <location>
        <begin position="149"/>
        <end position="345"/>
    </location>
</feature>
<organism evidence="17 18">
    <name type="scientific">Mycena belliarum</name>
    <dbReference type="NCBI Taxonomy" id="1033014"/>
    <lineage>
        <taxon>Eukaryota</taxon>
        <taxon>Fungi</taxon>
        <taxon>Dikarya</taxon>
        <taxon>Basidiomycota</taxon>
        <taxon>Agaricomycotina</taxon>
        <taxon>Agaricomycetes</taxon>
        <taxon>Agaricomycetidae</taxon>
        <taxon>Agaricales</taxon>
        <taxon>Marasmiineae</taxon>
        <taxon>Mycenaceae</taxon>
        <taxon>Mycena</taxon>
    </lineage>
</organism>
<dbReference type="GO" id="GO:0004099">
    <property type="term" value="F:chitin deacetylase activity"/>
    <property type="evidence" value="ECO:0007669"/>
    <property type="project" value="UniProtKB-EC"/>
</dbReference>
<keyword evidence="4" id="KW-0336">GPI-anchor</keyword>
<dbReference type="CDD" id="cd10952">
    <property type="entry name" value="CE4_MrCDA_like"/>
    <property type="match status" value="1"/>
</dbReference>
<feature type="signal peptide" evidence="15">
    <location>
        <begin position="1"/>
        <end position="19"/>
    </location>
</feature>
<dbReference type="GO" id="GO:0000272">
    <property type="term" value="P:polysaccharide catabolic process"/>
    <property type="evidence" value="ECO:0007669"/>
    <property type="project" value="UniProtKB-KW"/>
</dbReference>
<comment type="catalytic activity">
    <reaction evidence="13">
        <text>[(1-&gt;4)-N-acetyl-beta-D-glucosaminyl](n) + n H2O = chitosan + n acetate</text>
        <dbReference type="Rhea" id="RHEA:10464"/>
        <dbReference type="Rhea" id="RHEA-COMP:9593"/>
        <dbReference type="Rhea" id="RHEA-COMP:9597"/>
        <dbReference type="ChEBI" id="CHEBI:15377"/>
        <dbReference type="ChEBI" id="CHEBI:17029"/>
        <dbReference type="ChEBI" id="CHEBI:30089"/>
        <dbReference type="ChEBI" id="CHEBI:57704"/>
        <dbReference type="EC" id="3.5.1.41"/>
    </reaction>
    <physiologicalReaction direction="left-to-right" evidence="13">
        <dbReference type="Rhea" id="RHEA:10465"/>
    </physiologicalReaction>
</comment>
<dbReference type="PANTHER" id="PTHR10587:SF98">
    <property type="entry name" value="CHITIN DEACETYLASE"/>
    <property type="match status" value="1"/>
</dbReference>
<dbReference type="Pfam" id="PF01522">
    <property type="entry name" value="Polysacc_deac_1"/>
    <property type="match status" value="1"/>
</dbReference>
<keyword evidence="4" id="KW-0325">Glycoprotein</keyword>
<feature type="region of interest" description="Disordered" evidence="14">
    <location>
        <begin position="23"/>
        <end position="50"/>
    </location>
</feature>
<dbReference type="SUPFAM" id="SSF88713">
    <property type="entry name" value="Glycoside hydrolase/deacetylase"/>
    <property type="match status" value="1"/>
</dbReference>
<protein>
    <recommendedName>
        <fullName evidence="12">chitin deacetylase</fullName>
        <ecNumber evidence="12">3.5.1.41</ecNumber>
    </recommendedName>
</protein>
<keyword evidence="5" id="KW-0146">Chitin degradation</keyword>
<dbReference type="Proteomes" id="UP001222325">
    <property type="component" value="Unassembled WGS sequence"/>
</dbReference>
<dbReference type="Gene3D" id="3.20.20.370">
    <property type="entry name" value="Glycoside hydrolase/deacetylase"/>
    <property type="match status" value="1"/>
</dbReference>
<dbReference type="InterPro" id="IPR050248">
    <property type="entry name" value="Polysacc_deacetylase_ArnD"/>
</dbReference>
<feature type="compositionally biased region" description="Pro residues" evidence="14">
    <location>
        <begin position="34"/>
        <end position="49"/>
    </location>
</feature>
<evidence type="ECO:0000259" key="16">
    <source>
        <dbReference type="PROSITE" id="PS51677"/>
    </source>
</evidence>
<evidence type="ECO:0000256" key="1">
    <source>
        <dbReference type="ARBA" id="ARBA00001941"/>
    </source>
</evidence>
<keyword evidence="6" id="KW-0472">Membrane</keyword>
<dbReference type="GO" id="GO:0071555">
    <property type="term" value="P:cell wall organization"/>
    <property type="evidence" value="ECO:0007669"/>
    <property type="project" value="UniProtKB-KW"/>
</dbReference>
<comment type="caution">
    <text evidence="17">The sequence shown here is derived from an EMBL/GenBank/DDBJ whole genome shotgun (WGS) entry which is preliminary data.</text>
</comment>
<evidence type="ECO:0000256" key="4">
    <source>
        <dbReference type="ARBA" id="ARBA00022622"/>
    </source>
</evidence>